<dbReference type="EMBL" id="CACTIH010007410">
    <property type="protein sequence ID" value="CAA3012765.1"/>
    <property type="molecule type" value="Genomic_DNA"/>
</dbReference>
<dbReference type="Pfam" id="PF03568">
    <property type="entry name" value="Separin_C"/>
    <property type="match status" value="1"/>
</dbReference>
<sequence length="123" mass="12468">MQGSYKHFTSNNKLIEALKSHDLYAYSGHGDGLNINFEEKIQELNGCAAPVLLGCDSGVRRLNGLYAPEGDIDIGAGTEGGGDFGDGIDIGIGQELAIGGGLGCGICERLGTGDGPGGGLQIG</sequence>
<feature type="domain" description="Peptidase C50" evidence="1">
    <location>
        <begin position="1"/>
        <end position="66"/>
    </location>
</feature>
<protein>
    <submittedName>
        <fullName evidence="2">Separase isoform X2</fullName>
    </submittedName>
</protein>
<dbReference type="PROSITE" id="PS51700">
    <property type="entry name" value="SEPARIN"/>
    <property type="match status" value="1"/>
</dbReference>
<organism evidence="2 3">
    <name type="scientific">Olea europaea subsp. europaea</name>
    <dbReference type="NCBI Taxonomy" id="158383"/>
    <lineage>
        <taxon>Eukaryota</taxon>
        <taxon>Viridiplantae</taxon>
        <taxon>Streptophyta</taxon>
        <taxon>Embryophyta</taxon>
        <taxon>Tracheophyta</taxon>
        <taxon>Spermatophyta</taxon>
        <taxon>Magnoliopsida</taxon>
        <taxon>eudicotyledons</taxon>
        <taxon>Gunneridae</taxon>
        <taxon>Pentapetalae</taxon>
        <taxon>asterids</taxon>
        <taxon>lamiids</taxon>
        <taxon>Lamiales</taxon>
        <taxon>Oleaceae</taxon>
        <taxon>Oleeae</taxon>
        <taxon>Olea</taxon>
    </lineage>
</organism>
<dbReference type="GO" id="GO:0004197">
    <property type="term" value="F:cysteine-type endopeptidase activity"/>
    <property type="evidence" value="ECO:0007669"/>
    <property type="project" value="InterPro"/>
</dbReference>
<keyword evidence="3" id="KW-1185">Reference proteome</keyword>
<dbReference type="InterPro" id="IPR030397">
    <property type="entry name" value="SEPARIN_core_dom"/>
</dbReference>
<dbReference type="AlphaFoldDB" id="A0A8S0U7K7"/>
<reference evidence="2 3" key="1">
    <citation type="submission" date="2019-12" db="EMBL/GenBank/DDBJ databases">
        <authorList>
            <person name="Alioto T."/>
            <person name="Alioto T."/>
            <person name="Gomez Garrido J."/>
        </authorList>
    </citation>
    <scope>NUCLEOTIDE SEQUENCE [LARGE SCALE GENOMIC DNA]</scope>
</reference>
<gene>
    <name evidence="2" type="ORF">OLEA9_A111908</name>
</gene>
<dbReference type="Proteomes" id="UP000594638">
    <property type="component" value="Unassembled WGS sequence"/>
</dbReference>
<evidence type="ECO:0000313" key="2">
    <source>
        <dbReference type="EMBL" id="CAA3012765.1"/>
    </source>
</evidence>
<accession>A0A8S0U7K7</accession>
<evidence type="ECO:0000259" key="1">
    <source>
        <dbReference type="PROSITE" id="PS51700"/>
    </source>
</evidence>
<name>A0A8S0U7K7_OLEEU</name>
<evidence type="ECO:0000313" key="3">
    <source>
        <dbReference type="Proteomes" id="UP000594638"/>
    </source>
</evidence>
<dbReference type="Gramene" id="OE9A111908T1">
    <property type="protein sequence ID" value="OE9A111908C1"/>
    <property type="gene ID" value="OE9A111908"/>
</dbReference>
<comment type="caution">
    <text evidence="2">The sequence shown here is derived from an EMBL/GenBank/DDBJ whole genome shotgun (WGS) entry which is preliminary data.</text>
</comment>
<dbReference type="OrthoDB" id="10255632at2759"/>
<dbReference type="GO" id="GO:0006508">
    <property type="term" value="P:proteolysis"/>
    <property type="evidence" value="ECO:0007669"/>
    <property type="project" value="InterPro"/>
</dbReference>
<proteinExistence type="predicted"/>